<evidence type="ECO:0000256" key="6">
    <source>
        <dbReference type="ARBA" id="ARBA00023263"/>
    </source>
</evidence>
<evidence type="ECO:0000259" key="7">
    <source>
        <dbReference type="Pfam" id="PF05567"/>
    </source>
</evidence>
<organism evidence="8 9">
    <name type="scientific">Sphaerotilus microaerophilus</name>
    <dbReference type="NCBI Taxonomy" id="2914710"/>
    <lineage>
        <taxon>Bacteria</taxon>
        <taxon>Pseudomonadati</taxon>
        <taxon>Pseudomonadota</taxon>
        <taxon>Betaproteobacteria</taxon>
        <taxon>Burkholderiales</taxon>
        <taxon>Sphaerotilaceae</taxon>
        <taxon>Sphaerotilus</taxon>
    </lineage>
</organism>
<evidence type="ECO:0000256" key="2">
    <source>
        <dbReference type="ARBA" id="ARBA00008387"/>
    </source>
</evidence>
<comment type="subcellular location">
    <subcellularLocation>
        <location evidence="1">Fimbrium</location>
    </subcellularLocation>
</comment>
<dbReference type="InterPro" id="IPR008707">
    <property type="entry name" value="B-propeller_PilY1"/>
</dbReference>
<keyword evidence="5" id="KW-0106">Calcium</keyword>
<dbReference type="InterPro" id="IPR011047">
    <property type="entry name" value="Quinoprotein_ADH-like_sf"/>
</dbReference>
<evidence type="ECO:0000256" key="5">
    <source>
        <dbReference type="ARBA" id="ARBA00022837"/>
    </source>
</evidence>
<dbReference type="Pfam" id="PF05567">
    <property type="entry name" value="T4P_PilY1"/>
    <property type="match status" value="1"/>
</dbReference>
<dbReference type="Proteomes" id="UP001057498">
    <property type="component" value="Chromosome"/>
</dbReference>
<accession>A0ABN6PUD5</accession>
<evidence type="ECO:0000256" key="1">
    <source>
        <dbReference type="ARBA" id="ARBA00004561"/>
    </source>
</evidence>
<reference evidence="8" key="1">
    <citation type="submission" date="2022-04" db="EMBL/GenBank/DDBJ databases">
        <title>Whole genome sequence of Sphaerotilus sp. FB-5.</title>
        <authorList>
            <person name="Takeda M."/>
            <person name="Narihara S."/>
            <person name="Akimoto M."/>
            <person name="Akimoto R."/>
            <person name="Nishiyashiki S."/>
            <person name="Murakami T."/>
        </authorList>
    </citation>
    <scope>NUCLEOTIDE SEQUENCE</scope>
    <source>
        <strain evidence="8">FB-5</strain>
    </source>
</reference>
<keyword evidence="6" id="KW-0281">Fimbrium</keyword>
<keyword evidence="3" id="KW-1029">Fimbrium biogenesis</keyword>
<dbReference type="RefSeq" id="WP_251971193.1">
    <property type="nucleotide sequence ID" value="NZ_AP025730.1"/>
</dbReference>
<gene>
    <name evidence="8" type="ORF">CATMQ487_50270</name>
</gene>
<dbReference type="Gene3D" id="2.130.10.10">
    <property type="entry name" value="YVTN repeat-like/Quinoprotein amine dehydrogenase"/>
    <property type="match status" value="1"/>
</dbReference>
<evidence type="ECO:0000313" key="9">
    <source>
        <dbReference type="Proteomes" id="UP001057498"/>
    </source>
</evidence>
<comment type="similarity">
    <text evidence="2">Belongs to the PilY1 family.</text>
</comment>
<evidence type="ECO:0000256" key="3">
    <source>
        <dbReference type="ARBA" id="ARBA00022558"/>
    </source>
</evidence>
<name>A0ABN6PUD5_9BURK</name>
<protein>
    <recommendedName>
        <fullName evidence="7">PilY1 beta-propeller domain-containing protein</fullName>
    </recommendedName>
</protein>
<evidence type="ECO:0000256" key="4">
    <source>
        <dbReference type="ARBA" id="ARBA00022723"/>
    </source>
</evidence>
<evidence type="ECO:0000313" key="8">
    <source>
        <dbReference type="EMBL" id="BDI08057.1"/>
    </source>
</evidence>
<keyword evidence="4" id="KW-0479">Metal-binding</keyword>
<keyword evidence="9" id="KW-1185">Reference proteome</keyword>
<dbReference type="SUPFAM" id="SSF50998">
    <property type="entry name" value="Quinoprotein alcohol dehydrogenase-like"/>
    <property type="match status" value="1"/>
</dbReference>
<dbReference type="EMBL" id="AP025730">
    <property type="protein sequence ID" value="BDI08057.1"/>
    <property type="molecule type" value="Genomic_DNA"/>
</dbReference>
<dbReference type="InterPro" id="IPR015943">
    <property type="entry name" value="WD40/YVTN_repeat-like_dom_sf"/>
</dbReference>
<feature type="domain" description="PilY1 beta-propeller" evidence="7">
    <location>
        <begin position="192"/>
        <end position="476"/>
    </location>
</feature>
<proteinExistence type="inferred from homology"/>
<sequence>MKFLSCWRRHPRKTWAITLAVLGWAVFQVSFALDALDEQPVGHVAPLEFSKYDLSRGGAVAFRGDHVRATWDGDLMSYDVSTTGTVTSKWSGARQLALASWDTGRKIFTCVSSGAGVRFRWTDGISAAQQTALGDATTGPKVLNYLRGDGSNELTEANPGGLFRQRTSRIGAVVHGRPHYFEHGRNADGDPIGRVYVGANDGMLHAFDAATGAEVFAYVPSMLFPKLKDLAATPAAAYKYYVDGPLAIAQLPASGATTTLLVGALGAGAKGLYALDVSNPSPADEAAATGMAKWEITEATTGFQNLAHVYGAPQFVKLNNGRRALLVPNGINSTAGISSLFVVDPVNGTLIAEIGAGTGPGNGLGGVAAVDLDGNGTVDVAYAGDLRGTLWKFNLRGSSLPSAAVALYTPPADVARPITAAPSVSAHPRGGVMVNFGTGRLLSISDSTSTADEYLYGIWDSPLATAAAPTRPTLTTASKTIGTTTIQVRVASADASNTVDYANGSRGWRLTLTGGERVLGTDTFTENGRFIVTTTIPNGTDTPTAWMLQVDALTGSMPTAPFFDLNGDGTVSTSGDSDRVSATVNGVTMSVPPAGRLLGTGAWSQPALIKLDRYLDVPYFNHNSNVAFPTTSTQTVTTPSSTERGVYGGHFDFDIFYNVCNPLATSQTYRGTCASNTHVHEYDDKYDVVGVNLLNASRSAFNLGNAIASMSTAFKILVANTRWSPAARLMVGNAEYRVWDLPLSPEGFIAATPGGAALTFTRASVGNLVFKLPIDAFTAREWVPGSGDTRAGLIPTKTGCVRDNTGNQGSQPGPWMNGALTVMARAGHPG</sequence>